<comment type="caution">
    <text evidence="2">The sequence shown here is derived from an EMBL/GenBank/DDBJ whole genome shotgun (WGS) entry which is preliminary data.</text>
</comment>
<accession>A0A426Z0B9</accession>
<sequence length="165" mass="17872">MPVCASSSASVGKLKIGRLGLLKNMPRLGLLGSVPRAPPSRGLPRDLARRSRRVRAPDVAPSTSKSLSHCVIASDPPESKTAMIRWLSLIRRAKKRKAASKRAVTSPWVPFTVSLSVSFVYKSMNDCFRASLPSNRATLCNGDPMEVPCRRGHRGGALRGRGDLL</sequence>
<protein>
    <submittedName>
        <fullName evidence="2">Uncharacterized protein</fullName>
    </submittedName>
</protein>
<gene>
    <name evidence="2" type="ORF">B296_00047323</name>
</gene>
<evidence type="ECO:0000313" key="3">
    <source>
        <dbReference type="Proteomes" id="UP000287651"/>
    </source>
</evidence>
<dbReference type="Proteomes" id="UP000287651">
    <property type="component" value="Unassembled WGS sequence"/>
</dbReference>
<evidence type="ECO:0000256" key="1">
    <source>
        <dbReference type="SAM" id="MobiDB-lite"/>
    </source>
</evidence>
<organism evidence="2 3">
    <name type="scientific">Ensete ventricosum</name>
    <name type="common">Abyssinian banana</name>
    <name type="synonym">Musa ensete</name>
    <dbReference type="NCBI Taxonomy" id="4639"/>
    <lineage>
        <taxon>Eukaryota</taxon>
        <taxon>Viridiplantae</taxon>
        <taxon>Streptophyta</taxon>
        <taxon>Embryophyta</taxon>
        <taxon>Tracheophyta</taxon>
        <taxon>Spermatophyta</taxon>
        <taxon>Magnoliopsida</taxon>
        <taxon>Liliopsida</taxon>
        <taxon>Zingiberales</taxon>
        <taxon>Musaceae</taxon>
        <taxon>Ensete</taxon>
    </lineage>
</organism>
<proteinExistence type="predicted"/>
<name>A0A426Z0B9_ENSVE</name>
<dbReference type="EMBL" id="AMZH03009209">
    <property type="protein sequence ID" value="RRT57331.1"/>
    <property type="molecule type" value="Genomic_DNA"/>
</dbReference>
<evidence type="ECO:0000313" key="2">
    <source>
        <dbReference type="EMBL" id="RRT57331.1"/>
    </source>
</evidence>
<feature type="region of interest" description="Disordered" evidence="1">
    <location>
        <begin position="33"/>
        <end position="62"/>
    </location>
</feature>
<reference evidence="2 3" key="1">
    <citation type="journal article" date="2014" name="Agronomy (Basel)">
        <title>A Draft Genome Sequence for Ensete ventricosum, the Drought-Tolerant Tree Against Hunger.</title>
        <authorList>
            <person name="Harrison J."/>
            <person name="Moore K.A."/>
            <person name="Paszkiewicz K."/>
            <person name="Jones T."/>
            <person name="Grant M."/>
            <person name="Ambacheew D."/>
            <person name="Muzemil S."/>
            <person name="Studholme D.J."/>
        </authorList>
    </citation>
    <scope>NUCLEOTIDE SEQUENCE [LARGE SCALE GENOMIC DNA]</scope>
</reference>
<dbReference type="AlphaFoldDB" id="A0A426Z0B9"/>